<organism evidence="9 10">
    <name type="scientific">[Candida] anglica</name>
    <dbReference type="NCBI Taxonomy" id="148631"/>
    <lineage>
        <taxon>Eukaryota</taxon>
        <taxon>Fungi</taxon>
        <taxon>Dikarya</taxon>
        <taxon>Ascomycota</taxon>
        <taxon>Saccharomycotina</taxon>
        <taxon>Pichiomycetes</taxon>
        <taxon>Debaryomycetaceae</taxon>
        <taxon>Kurtzmaniella</taxon>
    </lineage>
</organism>
<dbReference type="Pfam" id="PF00199">
    <property type="entry name" value="Catalase"/>
    <property type="match status" value="1"/>
</dbReference>
<keyword evidence="5" id="KW-0560">Oxidoreductase</keyword>
<sequence>MVAEQLQKGEVDNAVYSTSNGVPYQGHPYGAQTAGPGGPLLLQDFHLIDELSHFDAERTPERVVHAKGGGAHGYFELTDSLSDLTFARPFQTAGYKCPVTVRISTVGGERGSPDAIRDPRGFSIKFRTDIGNMDWVFNNTPIFFIRDPIKFPRFIHTQKRDPATNLNQLTDSTHTWDYYTQNPECLHQITYMFGDRGIPKSWARMNGYSGHTFKFINEEGKLTYIQYHVLADEGTENFSSSEGGLVTSVSPEYNTKEFYDRISQGKFPTYSLYVQTMTPEQAEEFRYSINDLTKIWPHKEFPLRKFGKIVLDKNPENYFDEIEQVAFSPAHLVPGIEPSNDPVLQSRLFSYSDTHRHRLGVNYQQIPVNRPRTFEKGSGCPFSAGNFQREGASAIISQGSRPNYLSTIQPINSISSDPKLYKEGIPPVEKDKFVGVVPKKSEDKYEILQLERAKKAHEEKIWLKSYDYVSGFSELDVEQPRALYQKVFSAEQKKTFVTAIVGHADTITIDSVKKRVPSLWGLIDEDLGAKVAEGLGVEYNHLTIDEYIKEVGISPAN</sequence>
<evidence type="ECO:0000256" key="6">
    <source>
        <dbReference type="ARBA" id="ARBA00023004"/>
    </source>
</evidence>
<dbReference type="InterPro" id="IPR020835">
    <property type="entry name" value="Catalase_sf"/>
</dbReference>
<dbReference type="Gene3D" id="2.40.180.10">
    <property type="entry name" value="Catalase core domain"/>
    <property type="match status" value="1"/>
</dbReference>
<evidence type="ECO:0000259" key="8">
    <source>
        <dbReference type="SMART" id="SM01060"/>
    </source>
</evidence>
<dbReference type="PANTHER" id="PTHR11465:SF62">
    <property type="entry name" value="CATALASE T"/>
    <property type="match status" value="1"/>
</dbReference>
<name>A0ABP0EAE6_9ASCO</name>
<dbReference type="InterPro" id="IPR024711">
    <property type="entry name" value="Catalase_clade1/3"/>
</dbReference>
<dbReference type="PRINTS" id="PR00067">
    <property type="entry name" value="CATALASE"/>
</dbReference>
<dbReference type="InterPro" id="IPR011614">
    <property type="entry name" value="Catalase_core"/>
</dbReference>
<dbReference type="Proteomes" id="UP001497600">
    <property type="component" value="Chromosome D"/>
</dbReference>
<dbReference type="InterPro" id="IPR010582">
    <property type="entry name" value="Catalase_immune_responsive"/>
</dbReference>
<protein>
    <submittedName>
        <fullName evidence="9">Catalase T</fullName>
    </submittedName>
</protein>
<keyword evidence="3" id="KW-0349">Heme</keyword>
<dbReference type="InterPro" id="IPR018028">
    <property type="entry name" value="Catalase"/>
</dbReference>
<accession>A0ABP0EAE6</accession>
<dbReference type="EMBL" id="OZ004256">
    <property type="protein sequence ID" value="CAK7903302.1"/>
    <property type="molecule type" value="Genomic_DNA"/>
</dbReference>
<evidence type="ECO:0000256" key="7">
    <source>
        <dbReference type="ARBA" id="ARBA00023324"/>
    </source>
</evidence>
<dbReference type="SUPFAM" id="SSF56634">
    <property type="entry name" value="Heme-dependent catalase-like"/>
    <property type="match status" value="1"/>
</dbReference>
<evidence type="ECO:0000256" key="4">
    <source>
        <dbReference type="ARBA" id="ARBA00022723"/>
    </source>
</evidence>
<evidence type="ECO:0000313" key="9">
    <source>
        <dbReference type="EMBL" id="CAK7903302.1"/>
    </source>
</evidence>
<evidence type="ECO:0000256" key="2">
    <source>
        <dbReference type="ARBA" id="ARBA00022559"/>
    </source>
</evidence>
<evidence type="ECO:0000256" key="5">
    <source>
        <dbReference type="ARBA" id="ARBA00023002"/>
    </source>
</evidence>
<keyword evidence="7" id="KW-0376">Hydrogen peroxide</keyword>
<dbReference type="PANTHER" id="PTHR11465">
    <property type="entry name" value="CATALASE"/>
    <property type="match status" value="1"/>
</dbReference>
<dbReference type="PIRSF" id="PIRSF038928">
    <property type="entry name" value="Catalase_clade1-3"/>
    <property type="match status" value="1"/>
</dbReference>
<dbReference type="SMART" id="SM01060">
    <property type="entry name" value="Catalase"/>
    <property type="match status" value="1"/>
</dbReference>
<proteinExistence type="inferred from homology"/>
<evidence type="ECO:0000313" key="10">
    <source>
        <dbReference type="Proteomes" id="UP001497600"/>
    </source>
</evidence>
<reference evidence="9 10" key="1">
    <citation type="submission" date="2024-01" db="EMBL/GenBank/DDBJ databases">
        <authorList>
            <consortium name="Genoscope - CEA"/>
            <person name="William W."/>
        </authorList>
    </citation>
    <scope>NUCLEOTIDE SEQUENCE [LARGE SCALE GENOMIC DNA]</scope>
    <source>
        <strain evidence="9 10">29B2s-10</strain>
    </source>
</reference>
<keyword evidence="10" id="KW-1185">Reference proteome</keyword>
<evidence type="ECO:0000256" key="3">
    <source>
        <dbReference type="ARBA" id="ARBA00022617"/>
    </source>
</evidence>
<feature type="domain" description="Catalase core" evidence="8">
    <location>
        <begin position="17"/>
        <end position="412"/>
    </location>
</feature>
<dbReference type="InterPro" id="IPR002226">
    <property type="entry name" value="Catalase_haem_BS"/>
</dbReference>
<dbReference type="Pfam" id="PF06628">
    <property type="entry name" value="Catalase-rel"/>
    <property type="match status" value="1"/>
</dbReference>
<comment type="similarity">
    <text evidence="1">Belongs to the catalase family.</text>
</comment>
<keyword evidence="6" id="KW-0408">Iron</keyword>
<keyword evidence="4" id="KW-0479">Metal-binding</keyword>
<dbReference type="PROSITE" id="PS51402">
    <property type="entry name" value="CATALASE_3"/>
    <property type="match status" value="1"/>
</dbReference>
<gene>
    <name evidence="9" type="primary">CTT1</name>
    <name evidence="9" type="ORF">CAAN4_D03928</name>
</gene>
<evidence type="ECO:0000256" key="1">
    <source>
        <dbReference type="ARBA" id="ARBA00005329"/>
    </source>
</evidence>
<dbReference type="PROSITE" id="PS00437">
    <property type="entry name" value="CATALASE_1"/>
    <property type="match status" value="1"/>
</dbReference>
<keyword evidence="2" id="KW-0575">Peroxidase</keyword>